<organism evidence="3 4">
    <name type="scientific">Lichenibacterium minor</name>
    <dbReference type="NCBI Taxonomy" id="2316528"/>
    <lineage>
        <taxon>Bacteria</taxon>
        <taxon>Pseudomonadati</taxon>
        <taxon>Pseudomonadota</taxon>
        <taxon>Alphaproteobacteria</taxon>
        <taxon>Hyphomicrobiales</taxon>
        <taxon>Lichenihabitantaceae</taxon>
        <taxon>Lichenibacterium</taxon>
    </lineage>
</organism>
<proteinExistence type="predicted"/>
<keyword evidence="4" id="KW-1185">Reference proteome</keyword>
<protein>
    <submittedName>
        <fullName evidence="3">Uncharacterized protein</fullName>
    </submittedName>
</protein>
<accession>A0A4Q2U6V6</accession>
<feature type="transmembrane region" description="Helical" evidence="2">
    <location>
        <begin position="47"/>
        <end position="70"/>
    </location>
</feature>
<evidence type="ECO:0000256" key="2">
    <source>
        <dbReference type="SAM" id="Phobius"/>
    </source>
</evidence>
<gene>
    <name evidence="3" type="ORF">D3273_17195</name>
</gene>
<dbReference type="AlphaFoldDB" id="A0A4Q2U6V6"/>
<feature type="compositionally biased region" description="Pro residues" evidence="1">
    <location>
        <begin position="1"/>
        <end position="11"/>
    </location>
</feature>
<dbReference type="RefSeq" id="WP_129228123.1">
    <property type="nucleotide sequence ID" value="NZ_QYBB01000021.1"/>
</dbReference>
<dbReference type="Proteomes" id="UP000290759">
    <property type="component" value="Unassembled WGS sequence"/>
</dbReference>
<comment type="caution">
    <text evidence="3">The sequence shown here is derived from an EMBL/GenBank/DDBJ whole genome shotgun (WGS) entry which is preliminary data.</text>
</comment>
<evidence type="ECO:0000256" key="1">
    <source>
        <dbReference type="SAM" id="MobiDB-lite"/>
    </source>
</evidence>
<feature type="region of interest" description="Disordered" evidence="1">
    <location>
        <begin position="1"/>
        <end position="44"/>
    </location>
</feature>
<sequence>MRARPPRPSPCGPAGDGRATAPSGAGRDLPNGGGRPRRGSAPGGRQALVVDGACYVLASLAVLGIVELLYGAG</sequence>
<keyword evidence="2" id="KW-0472">Membrane</keyword>
<evidence type="ECO:0000313" key="4">
    <source>
        <dbReference type="Proteomes" id="UP000290759"/>
    </source>
</evidence>
<reference evidence="3 4" key="2">
    <citation type="submission" date="2019-02" db="EMBL/GenBank/DDBJ databases">
        <title>'Lichenibacterium ramalinii' gen. nov. sp. nov., 'Lichenibacterium minor' gen. nov. sp. nov.</title>
        <authorList>
            <person name="Pankratov T."/>
        </authorList>
    </citation>
    <scope>NUCLEOTIDE SEQUENCE [LARGE SCALE GENOMIC DNA]</scope>
    <source>
        <strain evidence="3 4">RmlP026</strain>
    </source>
</reference>
<keyword evidence="2" id="KW-1133">Transmembrane helix</keyword>
<name>A0A4Q2U6V6_9HYPH</name>
<keyword evidence="2" id="KW-0812">Transmembrane</keyword>
<dbReference type="EMBL" id="QYBB01000021">
    <property type="protein sequence ID" value="RYC30747.1"/>
    <property type="molecule type" value="Genomic_DNA"/>
</dbReference>
<evidence type="ECO:0000313" key="3">
    <source>
        <dbReference type="EMBL" id="RYC30747.1"/>
    </source>
</evidence>
<reference evidence="3 4" key="1">
    <citation type="submission" date="2018-12" db="EMBL/GenBank/DDBJ databases">
        <authorList>
            <person name="Grouzdev D.S."/>
            <person name="Krutkina M.S."/>
        </authorList>
    </citation>
    <scope>NUCLEOTIDE SEQUENCE [LARGE SCALE GENOMIC DNA]</scope>
    <source>
        <strain evidence="3 4">RmlP026</strain>
    </source>
</reference>